<dbReference type="SMART" id="SM00065">
    <property type="entry name" value="GAF"/>
    <property type="match status" value="2"/>
</dbReference>
<feature type="domain" description="PDEase" evidence="9">
    <location>
        <begin position="551"/>
        <end position="868"/>
    </location>
</feature>
<comment type="caution">
    <text evidence="10">The sequence shown here is derived from an EMBL/GenBank/DDBJ whole genome shotgun (WGS) entry which is preliminary data.</text>
</comment>
<reference evidence="10" key="1">
    <citation type="submission" date="2022-07" db="EMBL/GenBank/DDBJ databases">
        <authorList>
            <person name="Trinca V."/>
            <person name="Uliana J.V.C."/>
            <person name="Torres T.T."/>
            <person name="Ward R.J."/>
            <person name="Monesi N."/>
        </authorList>
    </citation>
    <scope>NUCLEOTIDE SEQUENCE</scope>
    <source>
        <strain evidence="10">HSMRA1968</strain>
        <tissue evidence="10">Whole embryos</tissue>
    </source>
</reference>
<dbReference type="InterPro" id="IPR023088">
    <property type="entry name" value="PDEase"/>
</dbReference>
<feature type="binding site" evidence="6">
    <location>
        <position position="773"/>
    </location>
    <ligand>
        <name>AMP</name>
        <dbReference type="ChEBI" id="CHEBI:456215"/>
    </ligand>
</feature>
<evidence type="ECO:0000256" key="2">
    <source>
        <dbReference type="ARBA" id="ARBA00022535"/>
    </source>
</evidence>
<dbReference type="SUPFAM" id="SSF55781">
    <property type="entry name" value="GAF domain-like"/>
    <property type="match status" value="2"/>
</dbReference>
<evidence type="ECO:0000313" key="10">
    <source>
        <dbReference type="EMBL" id="KAJ6644643.1"/>
    </source>
</evidence>
<dbReference type="CDD" id="cd00077">
    <property type="entry name" value="HDc"/>
    <property type="match status" value="1"/>
</dbReference>
<evidence type="ECO:0000259" key="9">
    <source>
        <dbReference type="PROSITE" id="PS51845"/>
    </source>
</evidence>
<dbReference type="EMBL" id="WJQU01000002">
    <property type="protein sequence ID" value="KAJ6644643.1"/>
    <property type="molecule type" value="Genomic_DNA"/>
</dbReference>
<name>A0A9Q0N6W0_9DIPT</name>
<dbReference type="SUPFAM" id="SSF109604">
    <property type="entry name" value="HD-domain/PDEase-like"/>
    <property type="match status" value="1"/>
</dbReference>
<dbReference type="AlphaFoldDB" id="A0A9Q0N6W0"/>
<dbReference type="InterPro" id="IPR023174">
    <property type="entry name" value="PDEase_CS"/>
</dbReference>
<dbReference type="PROSITE" id="PS00126">
    <property type="entry name" value="PDEASE_I_1"/>
    <property type="match status" value="1"/>
</dbReference>
<dbReference type="Proteomes" id="UP001151699">
    <property type="component" value="Chromosome B"/>
</dbReference>
<evidence type="ECO:0000256" key="4">
    <source>
        <dbReference type="ARBA" id="ARBA00022801"/>
    </source>
</evidence>
<dbReference type="GO" id="GO:0046872">
    <property type="term" value="F:metal ion binding"/>
    <property type="evidence" value="ECO:0007669"/>
    <property type="project" value="UniProtKB-KW"/>
</dbReference>
<sequence>MEIAASIDEPHIETLRESDCVTSHEHDWNINRQNQIDADAGTSDIIEKCTSVIIDMSINTIPKGGQRQLPTIKRSNRGDSLKSIHELSTIERGTYSFMQMSVQEGRRSKRKDITAEQVNAYLKDHPDFLERHVMEEVELEQLERWMIRRTQRARKQTLPMGKNGRKTSLSRWKFCVHADKRQMLLDLTHSLQIRPTRAHVLWELANCISSAVGADGFRLYLAETGDPDVLSLYIGSDIGEPKLEKVKCGLTIPTYVARTREAIRLSKGDVDARFPDGLSKEGDIAHILCQAITQPDGDLVAVLELIRKEDELPFHEEDEEIACSYLVWGGIALHYAHLFLNINKQRKLNDFLLAVVKSIFQDMVSMDMLVIKIMNFAQRLVDADRASLFLVDSKSKELYATIFDVGIDCNNISQSSDSGGEENGKQPPSREIRFPIGTGIAGQVALSGEILNIVDAYSDPRFNRTVDAITGYKTETILCMPIYIRGSLIGVVQMVNKRSGYFTKDDEEAFQMFAVYCGLALHHAKLYDKIRRSEQKYKVALEVLSYHNTCTSEEVQSCLNQGIPENVEHIDSYYFNPFDYDDFGKAKCAIYMFIDLFGLQRFDKASLVRFTLTIKKNYRRVPYHNWTHGFSVANTMYSVIKNSVDAFRSNERLALFIGSLCHDLDHRGKNNKFMLDTDSPIAAIYSTSTMEHHHFNQTVTILQQDGHNIFSKLNSSEYKQVLGLVKHCILATDLALFFPNRAKLSMLMEEEKFSWSILEHRMLIQAIAMTASDLSASAKPWEIQVQTVKVIFEEFYQQGDAERAAGRTPISMMDREQPDQQAASQVGFLNGICIPCYSLLYRLIPETKPLLEMCQKNLNRWRSIAEDVISKKASITN</sequence>
<dbReference type="SMART" id="SM00471">
    <property type="entry name" value="HDc"/>
    <property type="match status" value="1"/>
</dbReference>
<feature type="binding site" evidence="6">
    <location>
        <begin position="624"/>
        <end position="628"/>
    </location>
    <ligand>
        <name>AMP</name>
        <dbReference type="ChEBI" id="CHEBI:456215"/>
    </ligand>
</feature>
<dbReference type="Gene3D" id="1.10.1300.10">
    <property type="entry name" value="3'5'-cyclic nucleotide phosphodiesterase, catalytic domain"/>
    <property type="match status" value="1"/>
</dbReference>
<evidence type="ECO:0000256" key="6">
    <source>
        <dbReference type="PIRSR" id="PIRSR623088-2"/>
    </source>
</evidence>
<keyword evidence="3 7" id="KW-0479">Metal-binding</keyword>
<dbReference type="Pfam" id="PF00233">
    <property type="entry name" value="PDEase_I"/>
    <property type="match status" value="1"/>
</dbReference>
<feature type="binding site" evidence="6">
    <location>
        <position position="663"/>
    </location>
    <ligand>
        <name>AMP</name>
        <dbReference type="ChEBI" id="CHEBI:456215"/>
    </ligand>
</feature>
<evidence type="ECO:0000256" key="1">
    <source>
        <dbReference type="ARBA" id="ARBA00007648"/>
    </source>
</evidence>
<keyword evidence="11" id="KW-1185">Reference proteome</keyword>
<feature type="binding site" evidence="7">
    <location>
        <position position="662"/>
    </location>
    <ligand>
        <name>Zn(2+)</name>
        <dbReference type="ChEBI" id="CHEBI:29105"/>
        <label>1</label>
    </ligand>
</feature>
<feature type="binding site" evidence="7">
    <location>
        <position position="663"/>
    </location>
    <ligand>
        <name>Zn(2+)</name>
        <dbReference type="ChEBI" id="CHEBI:29105"/>
        <label>2</label>
    </ligand>
</feature>
<dbReference type="InterPro" id="IPR002073">
    <property type="entry name" value="PDEase_catalytic_dom"/>
</dbReference>
<proteinExistence type="inferred from homology"/>
<keyword evidence="4 8" id="KW-0378">Hydrolase</keyword>
<gene>
    <name evidence="10" type="primary">pde-5</name>
    <name evidence="10" type="ORF">Bhyg_09612</name>
</gene>
<dbReference type="FunFam" id="3.30.450.40:FF:000067">
    <property type="entry name" value="Phosphodiesterase"/>
    <property type="match status" value="1"/>
</dbReference>
<evidence type="ECO:0000256" key="5">
    <source>
        <dbReference type="PIRSR" id="PIRSR623088-1"/>
    </source>
</evidence>
<feature type="binding site" evidence="7">
    <location>
        <position position="773"/>
    </location>
    <ligand>
        <name>Zn(2+)</name>
        <dbReference type="ChEBI" id="CHEBI:29105"/>
        <label>1</label>
    </ligand>
</feature>
<feature type="binding site" evidence="7">
    <location>
        <position position="628"/>
    </location>
    <ligand>
        <name>Zn(2+)</name>
        <dbReference type="ChEBI" id="CHEBI:29105"/>
        <label>1</label>
    </ligand>
</feature>
<comment type="similarity">
    <text evidence="1 8">Belongs to the cyclic nucleotide phosphodiesterase family.</text>
</comment>
<dbReference type="InterPro" id="IPR003018">
    <property type="entry name" value="GAF"/>
</dbReference>
<dbReference type="OrthoDB" id="295473at2759"/>
<dbReference type="PANTHER" id="PTHR11347">
    <property type="entry name" value="CYCLIC NUCLEOTIDE PHOSPHODIESTERASE"/>
    <property type="match status" value="1"/>
</dbReference>
<dbReference type="EC" id="3.1.4.-" evidence="8"/>
<accession>A0A9Q0N6W0</accession>
<feature type="binding site" evidence="6">
    <location>
        <position position="825"/>
    </location>
    <ligand>
        <name>AMP</name>
        <dbReference type="ChEBI" id="CHEBI:456215"/>
    </ligand>
</feature>
<evidence type="ECO:0000256" key="3">
    <source>
        <dbReference type="ARBA" id="ARBA00022723"/>
    </source>
</evidence>
<keyword evidence="2" id="KW-0140">cGMP</keyword>
<evidence type="ECO:0000313" key="11">
    <source>
        <dbReference type="Proteomes" id="UP001151699"/>
    </source>
</evidence>
<protein>
    <recommendedName>
        <fullName evidence="8">Phosphodiesterase</fullName>
        <ecNumber evidence="8">3.1.4.-</ecNumber>
    </recommendedName>
</protein>
<dbReference type="PROSITE" id="PS51845">
    <property type="entry name" value="PDEASE_I_2"/>
    <property type="match status" value="1"/>
</dbReference>
<dbReference type="InterPro" id="IPR003607">
    <property type="entry name" value="HD/PDEase_dom"/>
</dbReference>
<feature type="active site" description="Proton donor" evidence="5">
    <location>
        <position position="624"/>
    </location>
</feature>
<evidence type="ECO:0000256" key="8">
    <source>
        <dbReference type="RuleBase" id="RU363067"/>
    </source>
</evidence>
<organism evidence="10 11">
    <name type="scientific">Pseudolycoriella hygida</name>
    <dbReference type="NCBI Taxonomy" id="35572"/>
    <lineage>
        <taxon>Eukaryota</taxon>
        <taxon>Metazoa</taxon>
        <taxon>Ecdysozoa</taxon>
        <taxon>Arthropoda</taxon>
        <taxon>Hexapoda</taxon>
        <taxon>Insecta</taxon>
        <taxon>Pterygota</taxon>
        <taxon>Neoptera</taxon>
        <taxon>Endopterygota</taxon>
        <taxon>Diptera</taxon>
        <taxon>Nematocera</taxon>
        <taxon>Sciaroidea</taxon>
        <taxon>Sciaridae</taxon>
        <taxon>Pseudolycoriella</taxon>
    </lineage>
</organism>
<dbReference type="GO" id="GO:0007165">
    <property type="term" value="P:signal transduction"/>
    <property type="evidence" value="ECO:0007669"/>
    <property type="project" value="InterPro"/>
</dbReference>
<comment type="cofactor">
    <cofactor evidence="8">
        <name>a divalent metal cation</name>
        <dbReference type="ChEBI" id="CHEBI:60240"/>
    </cofactor>
    <text evidence="8">Binds 2 divalent metal cations per subunit. Site 1 may preferentially bind zinc ions, while site 2 has a preference for magnesium and/or manganese ions.</text>
</comment>
<evidence type="ECO:0000256" key="7">
    <source>
        <dbReference type="PIRSR" id="PIRSR623088-3"/>
    </source>
</evidence>
<dbReference type="PRINTS" id="PR00387">
    <property type="entry name" value="PDIESTERASE1"/>
</dbReference>
<feature type="non-terminal residue" evidence="10">
    <location>
        <position position="1"/>
    </location>
</feature>
<feature type="binding site" evidence="7">
    <location>
        <position position="663"/>
    </location>
    <ligand>
        <name>Zn(2+)</name>
        <dbReference type="ChEBI" id="CHEBI:29105"/>
        <label>1</label>
    </ligand>
</feature>
<dbReference type="InterPro" id="IPR029016">
    <property type="entry name" value="GAF-like_dom_sf"/>
</dbReference>
<dbReference type="FunFam" id="1.10.1300.10:FF:000003">
    <property type="entry name" value="Phosphodiesterase"/>
    <property type="match status" value="1"/>
</dbReference>
<dbReference type="InterPro" id="IPR036971">
    <property type="entry name" value="PDEase_catalytic_dom_sf"/>
</dbReference>
<dbReference type="Pfam" id="PF01590">
    <property type="entry name" value="GAF"/>
    <property type="match status" value="2"/>
</dbReference>
<dbReference type="Gene3D" id="3.30.450.40">
    <property type="match status" value="2"/>
</dbReference>
<dbReference type="GO" id="GO:0004114">
    <property type="term" value="F:3',5'-cyclic-nucleotide phosphodiesterase activity"/>
    <property type="evidence" value="ECO:0007669"/>
    <property type="project" value="InterPro"/>
</dbReference>